<evidence type="ECO:0000313" key="2">
    <source>
        <dbReference type="EMBL" id="OGK67038.1"/>
    </source>
</evidence>
<comment type="caution">
    <text evidence="2">The sequence shown here is derived from an EMBL/GenBank/DDBJ whole genome shotgun (WGS) entry which is preliminary data.</text>
</comment>
<keyword evidence="1" id="KW-0472">Membrane</keyword>
<keyword evidence="1" id="KW-0812">Transmembrane</keyword>
<protein>
    <submittedName>
        <fullName evidence="2">Uncharacterized protein</fullName>
    </submittedName>
</protein>
<accession>A0A1F7KGV8</accession>
<evidence type="ECO:0000256" key="1">
    <source>
        <dbReference type="SAM" id="Phobius"/>
    </source>
</evidence>
<dbReference type="AlphaFoldDB" id="A0A1F7KGV8"/>
<feature type="transmembrane region" description="Helical" evidence="1">
    <location>
        <begin position="66"/>
        <end position="92"/>
    </location>
</feature>
<proteinExistence type="predicted"/>
<dbReference type="Proteomes" id="UP000178450">
    <property type="component" value="Unassembled WGS sequence"/>
</dbReference>
<organism evidence="2 3">
    <name type="scientific">Candidatus Roizmanbacteria bacterium RIFOXYA1_FULL_41_12</name>
    <dbReference type="NCBI Taxonomy" id="1802082"/>
    <lineage>
        <taxon>Bacteria</taxon>
        <taxon>Candidatus Roizmaniibacteriota</taxon>
    </lineage>
</organism>
<feature type="transmembrane region" description="Helical" evidence="1">
    <location>
        <begin position="31"/>
        <end position="54"/>
    </location>
</feature>
<reference evidence="2 3" key="1">
    <citation type="journal article" date="2016" name="Nat. Commun.">
        <title>Thousands of microbial genomes shed light on interconnected biogeochemical processes in an aquifer system.</title>
        <authorList>
            <person name="Anantharaman K."/>
            <person name="Brown C.T."/>
            <person name="Hug L.A."/>
            <person name="Sharon I."/>
            <person name="Castelle C.J."/>
            <person name="Probst A.J."/>
            <person name="Thomas B.C."/>
            <person name="Singh A."/>
            <person name="Wilkins M.J."/>
            <person name="Karaoz U."/>
            <person name="Brodie E.L."/>
            <person name="Williams K.H."/>
            <person name="Hubbard S.S."/>
            <person name="Banfield J.F."/>
        </authorList>
    </citation>
    <scope>NUCLEOTIDE SEQUENCE [LARGE SCALE GENOMIC DNA]</scope>
</reference>
<evidence type="ECO:0000313" key="3">
    <source>
        <dbReference type="Proteomes" id="UP000178450"/>
    </source>
</evidence>
<gene>
    <name evidence="2" type="ORF">A2209_03220</name>
</gene>
<sequence>MLLAQVDISQEFAPAAKFGSLASLVNLISRAVAIGGGFLLIVAFVYTGYLYLTAAGDTKNIEKTKIVLTYSVIGMIVIAVSYWLTQIIAGLLGQDF</sequence>
<keyword evidence="1" id="KW-1133">Transmembrane helix</keyword>
<name>A0A1F7KGV8_9BACT</name>
<dbReference type="EMBL" id="MGBG01000002">
    <property type="protein sequence ID" value="OGK67038.1"/>
    <property type="molecule type" value="Genomic_DNA"/>
</dbReference>